<dbReference type="InterPro" id="IPR001496">
    <property type="entry name" value="SOCS_box"/>
</dbReference>
<dbReference type="OrthoDB" id="539213at2759"/>
<keyword evidence="3" id="KW-1185">Reference proteome</keyword>
<reference evidence="2 3" key="1">
    <citation type="submission" date="2020-08" db="EMBL/GenBank/DDBJ databases">
        <authorList>
            <person name="Hejnol A."/>
        </authorList>
    </citation>
    <scope>NUCLEOTIDE SEQUENCE [LARGE SCALE GENOMIC DNA]</scope>
</reference>
<evidence type="ECO:0000313" key="3">
    <source>
        <dbReference type="Proteomes" id="UP000549394"/>
    </source>
</evidence>
<accession>A0A7I8VQI5</accession>
<protein>
    <recommendedName>
        <fullName evidence="1">SOCS box domain-containing protein</fullName>
    </recommendedName>
</protein>
<proteinExistence type="predicted"/>
<sequence length="190" mass="22047">MDLDFEEQLLNAIRYCDPKRLVKALTTPNAANNIVELDLIYLLLRNQETDKYNDELLQCIRILLSLGCPVTEDSLSELTLIKDNFNVIRLLLNLTIYEKKFEPAFNYFSYIFSSNFDMTILLYSVGYRPNSEFQKKLPQSIQNMAKEPNNLQKSCKLVIRRVIGKNLMAYTRVLPIPQLLKDYLVGGQLL</sequence>
<dbReference type="SUPFAM" id="SSF158235">
    <property type="entry name" value="SOCS box-like"/>
    <property type="match status" value="1"/>
</dbReference>
<dbReference type="AlphaFoldDB" id="A0A7I8VQI5"/>
<dbReference type="GO" id="GO:0035556">
    <property type="term" value="P:intracellular signal transduction"/>
    <property type="evidence" value="ECO:0007669"/>
    <property type="project" value="InterPro"/>
</dbReference>
<gene>
    <name evidence="2" type="ORF">DGYR_LOCUS6077</name>
</gene>
<name>A0A7I8VQI5_9ANNE</name>
<evidence type="ECO:0000259" key="1">
    <source>
        <dbReference type="PROSITE" id="PS50225"/>
    </source>
</evidence>
<dbReference type="EMBL" id="CAJFCJ010000007">
    <property type="protein sequence ID" value="CAD5117559.1"/>
    <property type="molecule type" value="Genomic_DNA"/>
</dbReference>
<organism evidence="2 3">
    <name type="scientific">Dimorphilus gyrociliatus</name>
    <dbReference type="NCBI Taxonomy" id="2664684"/>
    <lineage>
        <taxon>Eukaryota</taxon>
        <taxon>Metazoa</taxon>
        <taxon>Spiralia</taxon>
        <taxon>Lophotrochozoa</taxon>
        <taxon>Annelida</taxon>
        <taxon>Polychaeta</taxon>
        <taxon>Polychaeta incertae sedis</taxon>
        <taxon>Dinophilidae</taxon>
        <taxon>Dimorphilus</taxon>
    </lineage>
</organism>
<dbReference type="InterPro" id="IPR036036">
    <property type="entry name" value="SOCS_box-like_dom_sf"/>
</dbReference>
<feature type="domain" description="SOCS box" evidence="1">
    <location>
        <begin position="136"/>
        <end position="184"/>
    </location>
</feature>
<dbReference type="Pfam" id="PF07525">
    <property type="entry name" value="SOCS_box"/>
    <property type="match status" value="1"/>
</dbReference>
<dbReference type="Proteomes" id="UP000549394">
    <property type="component" value="Unassembled WGS sequence"/>
</dbReference>
<dbReference type="PROSITE" id="PS50225">
    <property type="entry name" value="SOCS"/>
    <property type="match status" value="1"/>
</dbReference>
<comment type="caution">
    <text evidence="2">The sequence shown here is derived from an EMBL/GenBank/DDBJ whole genome shotgun (WGS) entry which is preliminary data.</text>
</comment>
<evidence type="ECO:0000313" key="2">
    <source>
        <dbReference type="EMBL" id="CAD5117559.1"/>
    </source>
</evidence>